<evidence type="ECO:0000259" key="3">
    <source>
        <dbReference type="PROSITE" id="PS50960"/>
    </source>
</evidence>
<keyword evidence="2" id="KW-0539">Nucleus</keyword>
<feature type="domain" description="HTH psq-type" evidence="3">
    <location>
        <begin position="1"/>
        <end position="57"/>
    </location>
</feature>
<dbReference type="SUPFAM" id="SSF46689">
    <property type="entry name" value="Homeodomain-like"/>
    <property type="match status" value="1"/>
</dbReference>
<dbReference type="GO" id="GO:0005634">
    <property type="term" value="C:nucleus"/>
    <property type="evidence" value="ECO:0007669"/>
    <property type="project" value="UniProtKB-SubCell"/>
</dbReference>
<dbReference type="EMBL" id="CADCXW020000014">
    <property type="protein sequence ID" value="CAD1546535.1"/>
    <property type="molecule type" value="Genomic_DNA"/>
</dbReference>
<dbReference type="GO" id="GO:0003677">
    <property type="term" value="F:DNA binding"/>
    <property type="evidence" value="ECO:0007669"/>
    <property type="project" value="UniProtKB-UniRule"/>
</dbReference>
<proteinExistence type="predicted"/>
<dbReference type="Gene3D" id="1.10.10.60">
    <property type="entry name" value="Homeodomain-like"/>
    <property type="match status" value="1"/>
</dbReference>
<dbReference type="AlphaFoldDB" id="A0A6V7J954"/>
<sequence>MPRKKQEKSKKKGNWTEENLWQAIRHVAEGGSISKAAKIFGVPFSTIRDRLKAGIITAPMMGRNTIFTAEQESRMAEEIKALAKLFYGLTATEIEKSCFRFRRKTSNTLYLQ</sequence>
<accession>A0A6V7J954</accession>
<feature type="DNA-binding region" description="H-T-H motif" evidence="2">
    <location>
        <begin position="33"/>
        <end position="53"/>
    </location>
</feature>
<dbReference type="Pfam" id="PF05225">
    <property type="entry name" value="HTH_psq"/>
    <property type="match status" value="1"/>
</dbReference>
<dbReference type="InterPro" id="IPR009057">
    <property type="entry name" value="Homeodomain-like_sf"/>
</dbReference>
<dbReference type="PROSITE" id="PS50960">
    <property type="entry name" value="HTH_PSQ"/>
    <property type="match status" value="1"/>
</dbReference>
<gene>
    <name evidence="4" type="ORF">BBRV_LOCUS41812</name>
</gene>
<evidence type="ECO:0000256" key="2">
    <source>
        <dbReference type="PROSITE-ProRule" id="PRU00320"/>
    </source>
</evidence>
<organism evidence="4">
    <name type="scientific">Bracon brevicornis</name>
    <dbReference type="NCBI Taxonomy" id="1563983"/>
    <lineage>
        <taxon>Eukaryota</taxon>
        <taxon>Metazoa</taxon>
        <taxon>Ecdysozoa</taxon>
        <taxon>Arthropoda</taxon>
        <taxon>Hexapoda</taxon>
        <taxon>Insecta</taxon>
        <taxon>Pterygota</taxon>
        <taxon>Neoptera</taxon>
        <taxon>Endopterygota</taxon>
        <taxon>Hymenoptera</taxon>
        <taxon>Apocrita</taxon>
        <taxon>Ichneumonoidea</taxon>
        <taxon>Braconidae</taxon>
        <taxon>Braconinae</taxon>
        <taxon>Bracon</taxon>
    </lineage>
</organism>
<dbReference type="InterPro" id="IPR007889">
    <property type="entry name" value="HTH_Psq"/>
</dbReference>
<name>A0A6V7J954_9HYME</name>
<evidence type="ECO:0000313" key="4">
    <source>
        <dbReference type="EMBL" id="CAD1546535.1"/>
    </source>
</evidence>
<protein>
    <recommendedName>
        <fullName evidence="3">HTH psq-type domain-containing protein</fullName>
    </recommendedName>
</protein>
<evidence type="ECO:0000256" key="1">
    <source>
        <dbReference type="ARBA" id="ARBA00004123"/>
    </source>
</evidence>
<keyword evidence="2" id="KW-0238">DNA-binding</keyword>
<reference evidence="4" key="1">
    <citation type="submission" date="2020-07" db="EMBL/GenBank/DDBJ databases">
        <authorList>
            <person name="Ferguson B K."/>
        </authorList>
    </citation>
    <scope>NUCLEOTIDE SEQUENCE</scope>
    <source>
        <strain evidence="4">L06</strain>
    </source>
</reference>
<comment type="subcellular location">
    <subcellularLocation>
        <location evidence="1 2">Nucleus</location>
    </subcellularLocation>
</comment>